<organism evidence="1 2">
    <name type="scientific">Lactuca virosa</name>
    <dbReference type="NCBI Taxonomy" id="75947"/>
    <lineage>
        <taxon>Eukaryota</taxon>
        <taxon>Viridiplantae</taxon>
        <taxon>Streptophyta</taxon>
        <taxon>Embryophyta</taxon>
        <taxon>Tracheophyta</taxon>
        <taxon>Spermatophyta</taxon>
        <taxon>Magnoliopsida</taxon>
        <taxon>eudicotyledons</taxon>
        <taxon>Gunneridae</taxon>
        <taxon>Pentapetalae</taxon>
        <taxon>asterids</taxon>
        <taxon>campanulids</taxon>
        <taxon>Asterales</taxon>
        <taxon>Asteraceae</taxon>
        <taxon>Cichorioideae</taxon>
        <taxon>Cichorieae</taxon>
        <taxon>Lactucinae</taxon>
        <taxon>Lactuca</taxon>
    </lineage>
</organism>
<comment type="caution">
    <text evidence="1">The sequence shown here is derived from an EMBL/GenBank/DDBJ whole genome shotgun (WGS) entry which is preliminary data.</text>
</comment>
<dbReference type="AlphaFoldDB" id="A0AAU9PHG1"/>
<protein>
    <submittedName>
        <fullName evidence="1">Uncharacterized protein</fullName>
    </submittedName>
</protein>
<accession>A0AAU9PHG1</accession>
<evidence type="ECO:0000313" key="2">
    <source>
        <dbReference type="Proteomes" id="UP001157418"/>
    </source>
</evidence>
<name>A0AAU9PHG1_9ASTR</name>
<reference evidence="1 2" key="1">
    <citation type="submission" date="2022-01" db="EMBL/GenBank/DDBJ databases">
        <authorList>
            <person name="Xiong W."/>
            <person name="Schranz E."/>
        </authorList>
    </citation>
    <scope>NUCLEOTIDE SEQUENCE [LARGE SCALE GENOMIC DNA]</scope>
</reference>
<sequence length="95" mass="10443">MTTENIDEASETPRSPIRTMMLLEPDIIPITTSRQSITSVTTAPQSGGPTTINTSISELWRLTMEELISSATTQPQTFQFTNHQTTSILSSTMPL</sequence>
<dbReference type="Proteomes" id="UP001157418">
    <property type="component" value="Unassembled WGS sequence"/>
</dbReference>
<dbReference type="EMBL" id="CAKMRJ010005634">
    <property type="protein sequence ID" value="CAH1449478.1"/>
    <property type="molecule type" value="Genomic_DNA"/>
</dbReference>
<gene>
    <name evidence="1" type="ORF">LVIROSA_LOCUS34961</name>
</gene>
<keyword evidence="2" id="KW-1185">Reference proteome</keyword>
<proteinExistence type="predicted"/>
<evidence type="ECO:0000313" key="1">
    <source>
        <dbReference type="EMBL" id="CAH1449478.1"/>
    </source>
</evidence>